<dbReference type="InterPro" id="IPR006685">
    <property type="entry name" value="MscS_channel_2nd"/>
</dbReference>
<feature type="transmembrane region" description="Helical" evidence="8">
    <location>
        <begin position="137"/>
        <end position="153"/>
    </location>
</feature>
<feature type="domain" description="Mechanosensitive ion channel MscS" evidence="9">
    <location>
        <begin position="262"/>
        <end position="328"/>
    </location>
</feature>
<dbReference type="OrthoDB" id="9799209at2"/>
<evidence type="ECO:0000259" key="9">
    <source>
        <dbReference type="Pfam" id="PF00924"/>
    </source>
</evidence>
<dbReference type="Proteomes" id="UP000252023">
    <property type="component" value="Chromosome"/>
</dbReference>
<reference evidence="11" key="1">
    <citation type="submission" date="2018-07" db="EMBL/GenBank/DDBJ databases">
        <title>Genome sequencing of Paracoccus sp. SC2-6.</title>
        <authorList>
            <person name="Heo J."/>
            <person name="Kim S.-J."/>
            <person name="Kwon S.-W."/>
        </authorList>
    </citation>
    <scope>NUCLEOTIDE SEQUENCE [LARGE SCALE GENOMIC DNA]</scope>
    <source>
        <strain evidence="11">SC2-6</strain>
    </source>
</reference>
<dbReference type="Pfam" id="PF00924">
    <property type="entry name" value="MS_channel_2nd"/>
    <property type="match status" value="1"/>
</dbReference>
<dbReference type="InterPro" id="IPR011014">
    <property type="entry name" value="MscS_channel_TM-2"/>
</dbReference>
<feature type="transmembrane region" description="Helical" evidence="8">
    <location>
        <begin position="216"/>
        <end position="235"/>
    </location>
</feature>
<dbReference type="InterPro" id="IPR023408">
    <property type="entry name" value="MscS_beta-dom_sf"/>
</dbReference>
<dbReference type="GO" id="GO:0008381">
    <property type="term" value="F:mechanosensitive monoatomic ion channel activity"/>
    <property type="evidence" value="ECO:0007669"/>
    <property type="project" value="UniProtKB-ARBA"/>
</dbReference>
<dbReference type="SUPFAM" id="SSF50182">
    <property type="entry name" value="Sm-like ribonucleoproteins"/>
    <property type="match status" value="1"/>
</dbReference>
<evidence type="ECO:0000256" key="6">
    <source>
        <dbReference type="ARBA" id="ARBA00023136"/>
    </source>
</evidence>
<dbReference type="PANTHER" id="PTHR30347:SF1">
    <property type="entry name" value="MECHANOSENSITIVE CHANNEL MSCK"/>
    <property type="match status" value="1"/>
</dbReference>
<dbReference type="SUPFAM" id="SSF82689">
    <property type="entry name" value="Mechanosensitive channel protein MscS (YggB), C-terminal domain"/>
    <property type="match status" value="1"/>
</dbReference>
<feature type="transmembrane region" description="Helical" evidence="8">
    <location>
        <begin position="32"/>
        <end position="52"/>
    </location>
</feature>
<feature type="transmembrane region" description="Helical" evidence="8">
    <location>
        <begin position="173"/>
        <end position="195"/>
    </location>
</feature>
<keyword evidence="6 8" id="KW-0472">Membrane</keyword>
<comment type="similarity">
    <text evidence="2">Belongs to the MscS (TC 1.A.23) family.</text>
</comment>
<keyword evidence="11" id="KW-1185">Reference proteome</keyword>
<evidence type="ECO:0000256" key="8">
    <source>
        <dbReference type="SAM" id="Phobius"/>
    </source>
</evidence>
<feature type="region of interest" description="Disordered" evidence="7">
    <location>
        <begin position="438"/>
        <end position="463"/>
    </location>
</feature>
<evidence type="ECO:0000256" key="3">
    <source>
        <dbReference type="ARBA" id="ARBA00022475"/>
    </source>
</evidence>
<feature type="transmembrane region" description="Helical" evidence="8">
    <location>
        <begin position="108"/>
        <end position="130"/>
    </location>
</feature>
<dbReference type="RefSeq" id="WP_114075017.1">
    <property type="nucleotide sequence ID" value="NZ_CP030918.1"/>
</dbReference>
<keyword evidence="5 8" id="KW-1133">Transmembrane helix</keyword>
<evidence type="ECO:0000313" key="10">
    <source>
        <dbReference type="EMBL" id="AXC48698.1"/>
    </source>
</evidence>
<dbReference type="AlphaFoldDB" id="A0A344PH43"/>
<dbReference type="Gene3D" id="2.30.30.60">
    <property type="match status" value="1"/>
</dbReference>
<dbReference type="GO" id="GO:0005886">
    <property type="term" value="C:plasma membrane"/>
    <property type="evidence" value="ECO:0007669"/>
    <property type="project" value="UniProtKB-SubCell"/>
</dbReference>
<evidence type="ECO:0000256" key="1">
    <source>
        <dbReference type="ARBA" id="ARBA00004651"/>
    </source>
</evidence>
<dbReference type="InterPro" id="IPR010920">
    <property type="entry name" value="LSM_dom_sf"/>
</dbReference>
<evidence type="ECO:0000256" key="7">
    <source>
        <dbReference type="SAM" id="MobiDB-lite"/>
    </source>
</evidence>
<evidence type="ECO:0000256" key="4">
    <source>
        <dbReference type="ARBA" id="ARBA00022692"/>
    </source>
</evidence>
<dbReference type="Gene3D" id="3.30.70.100">
    <property type="match status" value="1"/>
</dbReference>
<keyword evidence="3" id="KW-1003">Cell membrane</keyword>
<dbReference type="PANTHER" id="PTHR30347">
    <property type="entry name" value="POTASSIUM CHANNEL RELATED"/>
    <property type="match status" value="1"/>
</dbReference>
<dbReference type="EMBL" id="CP030918">
    <property type="protein sequence ID" value="AXC48698.1"/>
    <property type="molecule type" value="Genomic_DNA"/>
</dbReference>
<sequence length="463" mass="50729">MEHVNPDMVDAAQGLWAQIKPIVQNMLLPWRLWQLLAILCVGAVAQLSRNLLAPRLNRWLRGRHGWPKWRLRIGILIQRKLRVILFALLAWALVIIMRNVTWPSRSHLIALAAAISSAWVAIEFLVRLIANKFLRRIIRWGAWVWVTLYFLNLSNPTAKFLDSLAIGLGDFRLSALTVIKAVVITGLLIAAARVLSRLTSASLAKNTDVSPTMRVLIAKIMQAVLLFLAIVVGLAATGIDLTGLTIFSGALGVGLGFGLQKIVSNLMSGVIILLDKSIKPGDVISIGDTFGWIDALGARYVSVVTRDGKEYLIPNEELVTGQVVNWSHTNDFVRLDIEFRASYRDDPHEVSRIAINASMTVKRVLAQRTPVCWVTAFGESGVHYMLRFWISDPQAGLTNVRGQVYLALWDAFRKRGITLPLAQTEIRLLGGAAAGAAMPGEPLATPPGEAGPSAAGSQPLKDA</sequence>
<dbReference type="InterPro" id="IPR052702">
    <property type="entry name" value="MscS-like_channel"/>
</dbReference>
<dbReference type="InterPro" id="IPR011066">
    <property type="entry name" value="MscS_channel_C_sf"/>
</dbReference>
<dbReference type="Gene3D" id="1.10.287.1260">
    <property type="match status" value="1"/>
</dbReference>
<organism evidence="10 11">
    <name type="scientific">Paracoccus suum</name>
    <dbReference type="NCBI Taxonomy" id="2259340"/>
    <lineage>
        <taxon>Bacteria</taxon>
        <taxon>Pseudomonadati</taxon>
        <taxon>Pseudomonadota</taxon>
        <taxon>Alphaproteobacteria</taxon>
        <taxon>Rhodobacterales</taxon>
        <taxon>Paracoccaceae</taxon>
        <taxon>Paracoccus</taxon>
    </lineage>
</organism>
<evidence type="ECO:0000256" key="5">
    <source>
        <dbReference type="ARBA" id="ARBA00022989"/>
    </source>
</evidence>
<keyword evidence="4 8" id="KW-0812">Transmembrane</keyword>
<proteinExistence type="inferred from homology"/>
<dbReference type="KEGG" id="pars:DRW48_02440"/>
<evidence type="ECO:0000313" key="11">
    <source>
        <dbReference type="Proteomes" id="UP000252023"/>
    </source>
</evidence>
<gene>
    <name evidence="10" type="ORF">DRW48_02440</name>
</gene>
<protein>
    <submittedName>
        <fullName evidence="10">Mechanosensitive ion channel family protein</fullName>
    </submittedName>
</protein>
<evidence type="ECO:0000256" key="2">
    <source>
        <dbReference type="ARBA" id="ARBA00008017"/>
    </source>
</evidence>
<name>A0A344PH43_9RHOB</name>
<accession>A0A344PH43</accession>
<comment type="subcellular location">
    <subcellularLocation>
        <location evidence="1">Cell membrane</location>
        <topology evidence="1">Multi-pass membrane protein</topology>
    </subcellularLocation>
</comment>
<dbReference type="SUPFAM" id="SSF82861">
    <property type="entry name" value="Mechanosensitive channel protein MscS (YggB), transmembrane region"/>
    <property type="match status" value="1"/>
</dbReference>
<feature type="transmembrane region" description="Helical" evidence="8">
    <location>
        <begin position="81"/>
        <end position="102"/>
    </location>
</feature>